<accession>A0AAV4Q760</accession>
<dbReference type="EMBL" id="BPLQ01003984">
    <property type="protein sequence ID" value="GIY04846.1"/>
    <property type="molecule type" value="Genomic_DNA"/>
</dbReference>
<evidence type="ECO:0000313" key="3">
    <source>
        <dbReference type="Proteomes" id="UP001054837"/>
    </source>
</evidence>
<feature type="region of interest" description="Disordered" evidence="1">
    <location>
        <begin position="1"/>
        <end position="22"/>
    </location>
</feature>
<keyword evidence="3" id="KW-1185">Reference proteome</keyword>
<proteinExistence type="predicted"/>
<evidence type="ECO:0000256" key="1">
    <source>
        <dbReference type="SAM" id="MobiDB-lite"/>
    </source>
</evidence>
<name>A0AAV4Q760_9ARAC</name>
<organism evidence="2 3">
    <name type="scientific">Caerostris darwini</name>
    <dbReference type="NCBI Taxonomy" id="1538125"/>
    <lineage>
        <taxon>Eukaryota</taxon>
        <taxon>Metazoa</taxon>
        <taxon>Ecdysozoa</taxon>
        <taxon>Arthropoda</taxon>
        <taxon>Chelicerata</taxon>
        <taxon>Arachnida</taxon>
        <taxon>Araneae</taxon>
        <taxon>Araneomorphae</taxon>
        <taxon>Entelegynae</taxon>
        <taxon>Araneoidea</taxon>
        <taxon>Araneidae</taxon>
        <taxon>Caerostris</taxon>
    </lineage>
</organism>
<comment type="caution">
    <text evidence="2">The sequence shown here is derived from an EMBL/GenBank/DDBJ whole genome shotgun (WGS) entry which is preliminary data.</text>
</comment>
<dbReference type="Proteomes" id="UP001054837">
    <property type="component" value="Unassembled WGS sequence"/>
</dbReference>
<reference evidence="2 3" key="1">
    <citation type="submission" date="2021-06" db="EMBL/GenBank/DDBJ databases">
        <title>Caerostris darwini draft genome.</title>
        <authorList>
            <person name="Kono N."/>
            <person name="Arakawa K."/>
        </authorList>
    </citation>
    <scope>NUCLEOTIDE SEQUENCE [LARGE SCALE GENOMIC DNA]</scope>
</reference>
<gene>
    <name evidence="2" type="ORF">CDAR_224241</name>
</gene>
<evidence type="ECO:0000313" key="2">
    <source>
        <dbReference type="EMBL" id="GIY04846.1"/>
    </source>
</evidence>
<dbReference type="AlphaFoldDB" id="A0AAV4Q760"/>
<protein>
    <submittedName>
        <fullName evidence="2">Uncharacterized protein</fullName>
    </submittedName>
</protein>
<sequence>MKSAHALSGSGTGKARSSPEQSEAVTRLRGFFSRILLRLVFYFLPRFVRGPPSPMDADPGIVFPLFFGNNFFPVPFDCKGLRWNVKSTNGLIGRQLVDRLTSYRQRERYKTSVMSKLE</sequence>